<sequence>MKKIIKHHLDSFREKDLKRYSKIINQYFKRKFRFIFFLVISSCAVQNQINKDEYKKFPKQMNVKFYDKLDTIFTQYDNRLVTRSFVKDFSNKDNIDYSKPLELTIGKDMMHLKFEDTLNRQYVLKFYGKLHKRKFTFYTNYETISFPILFMTKQMTKYAVYWPNDDEIIFEEQNISAGMLLFFGDSRSSQFDYKFKILKDE</sequence>
<reference evidence="2" key="1">
    <citation type="journal article" date="2019" name="Int. J. Syst. Evol. Microbiol.">
        <title>The Global Catalogue of Microorganisms (GCM) 10K type strain sequencing project: providing services to taxonomists for standard genome sequencing and annotation.</title>
        <authorList>
            <consortium name="The Broad Institute Genomics Platform"/>
            <consortium name="The Broad Institute Genome Sequencing Center for Infectious Disease"/>
            <person name="Wu L."/>
            <person name="Ma J."/>
        </authorList>
    </citation>
    <scope>NUCLEOTIDE SEQUENCE [LARGE SCALE GENOMIC DNA]</scope>
    <source>
        <strain evidence="2">CCUG 50349</strain>
    </source>
</reference>
<accession>A0ABV9P096</accession>
<evidence type="ECO:0000313" key="2">
    <source>
        <dbReference type="Proteomes" id="UP001595885"/>
    </source>
</evidence>
<name>A0ABV9P096_9FLAO</name>
<dbReference type="Proteomes" id="UP001595885">
    <property type="component" value="Unassembled WGS sequence"/>
</dbReference>
<gene>
    <name evidence="1" type="ORF">ACFO3U_03335</name>
</gene>
<keyword evidence="2" id="KW-1185">Reference proteome</keyword>
<dbReference type="EMBL" id="JBHSGW010000002">
    <property type="protein sequence ID" value="MFC4739018.1"/>
    <property type="molecule type" value="Genomic_DNA"/>
</dbReference>
<comment type="caution">
    <text evidence="1">The sequence shown here is derived from an EMBL/GenBank/DDBJ whole genome shotgun (WGS) entry which is preliminary data.</text>
</comment>
<proteinExistence type="predicted"/>
<evidence type="ECO:0000313" key="1">
    <source>
        <dbReference type="EMBL" id="MFC4739018.1"/>
    </source>
</evidence>
<organism evidence="1 2">
    <name type="scientific">Flavobacterium ponti</name>
    <dbReference type="NCBI Taxonomy" id="665133"/>
    <lineage>
        <taxon>Bacteria</taxon>
        <taxon>Pseudomonadati</taxon>
        <taxon>Bacteroidota</taxon>
        <taxon>Flavobacteriia</taxon>
        <taxon>Flavobacteriales</taxon>
        <taxon>Flavobacteriaceae</taxon>
        <taxon>Flavobacterium</taxon>
    </lineage>
</organism>
<protein>
    <recommendedName>
        <fullName evidence="3">Lipoprotein</fullName>
    </recommendedName>
</protein>
<dbReference type="RefSeq" id="WP_379738316.1">
    <property type="nucleotide sequence ID" value="NZ_JBHSGW010000002.1"/>
</dbReference>
<evidence type="ECO:0008006" key="3">
    <source>
        <dbReference type="Google" id="ProtNLM"/>
    </source>
</evidence>